<dbReference type="PANTHER" id="PTHR10201">
    <property type="entry name" value="MATRIX METALLOPROTEINASE"/>
    <property type="match status" value="1"/>
</dbReference>
<dbReference type="CDD" id="cd00094">
    <property type="entry name" value="HX"/>
    <property type="match status" value="1"/>
</dbReference>
<comment type="cofactor">
    <cofactor evidence="14">
        <name>Zn(2+)</name>
        <dbReference type="ChEBI" id="CHEBI:29105"/>
    </cofactor>
    <text evidence="14">Binds 2 Zn(2+) ions per subunit.</text>
</comment>
<dbReference type="InterPro" id="IPR000585">
    <property type="entry name" value="Hemopexin-like_dom"/>
</dbReference>
<dbReference type="InterPro" id="IPR033739">
    <property type="entry name" value="M10A_MMP"/>
</dbReference>
<evidence type="ECO:0000256" key="5">
    <source>
        <dbReference type="ARBA" id="ARBA00022737"/>
    </source>
</evidence>
<feature type="binding site" evidence="14">
    <location>
        <position position="201"/>
    </location>
    <ligand>
        <name>Zn(2+)</name>
        <dbReference type="ChEBI" id="CHEBI:29105"/>
        <label>1</label>
    </ligand>
</feature>
<feature type="signal peptide" evidence="18">
    <location>
        <begin position="1"/>
        <end position="21"/>
    </location>
</feature>
<evidence type="ECO:0000313" key="21">
    <source>
        <dbReference type="RefSeq" id="XP_022104777.1"/>
    </source>
</evidence>
<keyword evidence="7 13" id="KW-0862">Zinc</keyword>
<dbReference type="InterPro" id="IPR018486">
    <property type="entry name" value="Hemopexin_CS"/>
</dbReference>
<dbReference type="InterPro" id="IPR024079">
    <property type="entry name" value="MetalloPept_cat_dom_sf"/>
</dbReference>
<feature type="chain" id="PRO_5034521871" evidence="18">
    <location>
        <begin position="22"/>
        <end position="525"/>
    </location>
</feature>
<dbReference type="Gene3D" id="2.110.10.10">
    <property type="entry name" value="Hemopexin-like domain"/>
    <property type="match status" value="2"/>
</dbReference>
<dbReference type="SUPFAM" id="SSF55486">
    <property type="entry name" value="Metalloproteases ('zincins'), catalytic domain"/>
    <property type="match status" value="1"/>
</dbReference>
<accession>A0A8B7ZID7</accession>
<dbReference type="GO" id="GO:0030574">
    <property type="term" value="P:collagen catabolic process"/>
    <property type="evidence" value="ECO:0007669"/>
    <property type="project" value="TreeGrafter"/>
</dbReference>
<dbReference type="InterPro" id="IPR021190">
    <property type="entry name" value="Pept_M10A"/>
</dbReference>
<evidence type="ECO:0000256" key="9">
    <source>
        <dbReference type="ARBA" id="ARBA00023049"/>
    </source>
</evidence>
<evidence type="ECO:0000256" key="4">
    <source>
        <dbReference type="ARBA" id="ARBA00022729"/>
    </source>
</evidence>
<feature type="binding site" evidence="14">
    <location>
        <position position="206"/>
    </location>
    <ligand>
        <name>Ca(2+)</name>
        <dbReference type="ChEBI" id="CHEBI:29108"/>
        <label>3</label>
    </ligand>
</feature>
<evidence type="ECO:0000256" key="6">
    <source>
        <dbReference type="ARBA" id="ARBA00022801"/>
    </source>
</evidence>
<keyword evidence="9" id="KW-0482">Metalloprotease</keyword>
<feature type="active site" evidence="12">
    <location>
        <position position="225"/>
    </location>
</feature>
<keyword evidence="10" id="KW-0865">Zymogen</keyword>
<feature type="binding site" evidence="14">
    <location>
        <position position="126"/>
    </location>
    <ligand>
        <name>Ca(2+)</name>
        <dbReference type="ChEBI" id="CHEBI:29108"/>
        <label>1</label>
    </ligand>
</feature>
<dbReference type="InterPro" id="IPR001818">
    <property type="entry name" value="Pept_M10_metallopeptidase"/>
</dbReference>
<dbReference type="KEGG" id="aplc:110986843"/>
<dbReference type="InterPro" id="IPR006026">
    <property type="entry name" value="Peptidase_Metallo"/>
</dbReference>
<comment type="similarity">
    <text evidence="1">Belongs to the peptidase M10A family.</text>
</comment>
<dbReference type="GO" id="GO:0005615">
    <property type="term" value="C:extracellular space"/>
    <property type="evidence" value="ECO:0007669"/>
    <property type="project" value="TreeGrafter"/>
</dbReference>
<evidence type="ECO:0000256" key="14">
    <source>
        <dbReference type="PIRSR" id="PIRSR621190-2"/>
    </source>
</evidence>
<feature type="binding site" evidence="14">
    <location>
        <position position="184"/>
    </location>
    <ligand>
        <name>Ca(2+)</name>
        <dbReference type="ChEBI" id="CHEBI:29108"/>
        <label>3</label>
    </ligand>
</feature>
<feature type="binding site" evidence="13">
    <location>
        <position position="228"/>
    </location>
    <ligand>
        <name>Zn(2+)</name>
        <dbReference type="ChEBI" id="CHEBI:29105"/>
        <label>2</label>
        <note>catalytic</note>
    </ligand>
</feature>
<dbReference type="GO" id="GO:0004222">
    <property type="term" value="F:metalloendopeptidase activity"/>
    <property type="evidence" value="ECO:0007669"/>
    <property type="project" value="InterPro"/>
</dbReference>
<feature type="binding site" evidence="14">
    <location>
        <position position="176"/>
    </location>
    <ligand>
        <name>Zn(2+)</name>
        <dbReference type="ChEBI" id="CHEBI:29105"/>
        <label>1</label>
    </ligand>
</feature>
<dbReference type="Pfam" id="PF00413">
    <property type="entry name" value="Peptidase_M10"/>
    <property type="match status" value="1"/>
</dbReference>
<evidence type="ECO:0000256" key="7">
    <source>
        <dbReference type="ARBA" id="ARBA00022833"/>
    </source>
</evidence>
<feature type="repeat" description="Hemopexin" evidence="17">
    <location>
        <begin position="385"/>
        <end position="430"/>
    </location>
</feature>
<keyword evidence="11" id="KW-1015">Disulfide bond</keyword>
<dbReference type="GO" id="GO:0030198">
    <property type="term" value="P:extracellular matrix organization"/>
    <property type="evidence" value="ECO:0007669"/>
    <property type="project" value="TreeGrafter"/>
</dbReference>
<dbReference type="InterPro" id="IPR036365">
    <property type="entry name" value="PGBD-like_sf"/>
</dbReference>
<gene>
    <name evidence="21" type="primary">LOC110986843</name>
</gene>
<feature type="repeat" description="Hemopexin" evidence="17">
    <location>
        <begin position="338"/>
        <end position="384"/>
    </location>
</feature>
<dbReference type="SUPFAM" id="SSF47090">
    <property type="entry name" value="PGBD-like"/>
    <property type="match status" value="1"/>
</dbReference>
<feature type="modified residue" description="Phosphotyrosine; by PKDCC" evidence="15">
    <location>
        <position position="373"/>
    </location>
</feature>
<dbReference type="OrthoDB" id="406838at2759"/>
<keyword evidence="4 18" id="KW-0732">Signal</keyword>
<dbReference type="PROSITE" id="PS00024">
    <property type="entry name" value="HEMOPEXIN"/>
    <property type="match status" value="1"/>
</dbReference>
<dbReference type="SUPFAM" id="SSF50923">
    <property type="entry name" value="Hemopexin-like domain"/>
    <property type="match status" value="1"/>
</dbReference>
<evidence type="ECO:0000256" key="18">
    <source>
        <dbReference type="SAM" id="SignalP"/>
    </source>
</evidence>
<dbReference type="Pfam" id="PF01471">
    <property type="entry name" value="PG_binding_1"/>
    <property type="match status" value="1"/>
</dbReference>
<dbReference type="OMA" id="RYNDRNF"/>
<evidence type="ECO:0000256" key="12">
    <source>
        <dbReference type="PIRSR" id="PIRSR001191-1"/>
    </source>
</evidence>
<protein>
    <submittedName>
        <fullName evidence="21">Matrix metalloproteinase-19-like isoform X1</fullName>
    </submittedName>
</protein>
<evidence type="ECO:0000256" key="3">
    <source>
        <dbReference type="ARBA" id="ARBA00022723"/>
    </source>
</evidence>
<feature type="binding site" evidence="14">
    <location>
        <position position="203"/>
    </location>
    <ligand>
        <name>Ca(2+)</name>
        <dbReference type="ChEBI" id="CHEBI:29108"/>
        <label>3</label>
    </ligand>
</feature>
<feature type="binding site" evidence="14">
    <location>
        <position position="183"/>
    </location>
    <ligand>
        <name>Ca(2+)</name>
        <dbReference type="ChEBI" id="CHEBI:29108"/>
        <label>3</label>
    </ligand>
</feature>
<dbReference type="GeneID" id="110986843"/>
<evidence type="ECO:0000256" key="2">
    <source>
        <dbReference type="ARBA" id="ARBA00022670"/>
    </source>
</evidence>
<dbReference type="PIRSF" id="PIRSF001191">
    <property type="entry name" value="Peptidase_M10A_matrix"/>
    <property type="match status" value="1"/>
</dbReference>
<dbReference type="PANTHER" id="PTHR10201:SF294">
    <property type="entry name" value="MATRIX METALLOPROTEINASE 16"/>
    <property type="match status" value="1"/>
</dbReference>
<dbReference type="GO" id="GO:0006508">
    <property type="term" value="P:proteolysis"/>
    <property type="evidence" value="ECO:0007669"/>
    <property type="project" value="UniProtKB-KW"/>
</dbReference>
<keyword evidence="20" id="KW-1185">Reference proteome</keyword>
<feature type="short sequence motif" description="Cysteine switch" evidence="16">
    <location>
        <begin position="85"/>
        <end position="93"/>
    </location>
</feature>
<dbReference type="PROSITE" id="PS51642">
    <property type="entry name" value="HEMOPEXIN_2"/>
    <property type="match status" value="3"/>
</dbReference>
<evidence type="ECO:0000256" key="11">
    <source>
        <dbReference type="ARBA" id="ARBA00023157"/>
    </source>
</evidence>
<feature type="binding site" evidence="14">
    <location>
        <position position="242"/>
    </location>
    <ligand>
        <name>Zn(2+)</name>
        <dbReference type="ChEBI" id="CHEBI:29105"/>
        <label>2</label>
        <note>catalytic</note>
    </ligand>
</feature>
<organism evidence="20 21">
    <name type="scientific">Acanthaster planci</name>
    <name type="common">Crown-of-thorns starfish</name>
    <dbReference type="NCBI Taxonomy" id="133434"/>
    <lineage>
        <taxon>Eukaryota</taxon>
        <taxon>Metazoa</taxon>
        <taxon>Echinodermata</taxon>
        <taxon>Eleutherozoa</taxon>
        <taxon>Asterozoa</taxon>
        <taxon>Asteroidea</taxon>
        <taxon>Valvatacea</taxon>
        <taxon>Valvatida</taxon>
        <taxon>Acanthasteridae</taxon>
        <taxon>Acanthaster</taxon>
    </lineage>
</organism>
<feature type="binding site" evidence="14">
    <location>
        <position position="391"/>
    </location>
    <ligand>
        <name>Ca(2+)</name>
        <dbReference type="ChEBI" id="CHEBI:29108"/>
        <label>5</label>
    </ligand>
</feature>
<keyword evidence="8 14" id="KW-0106">Calcium</keyword>
<feature type="binding site" evidence="13">
    <location>
        <position position="224"/>
    </location>
    <ligand>
        <name>Zn(2+)</name>
        <dbReference type="ChEBI" id="CHEBI:29105"/>
        <label>2</label>
        <note>catalytic</note>
    </ligand>
</feature>
<dbReference type="InterPro" id="IPR036375">
    <property type="entry name" value="Hemopexin-like_dom_sf"/>
</dbReference>
<keyword evidence="6" id="KW-0378">Hydrolase</keyword>
<dbReference type="Proteomes" id="UP000694845">
    <property type="component" value="Unplaced"/>
</dbReference>
<keyword evidence="5" id="KW-0677">Repeat</keyword>
<feature type="binding site" evidence="13">
    <location>
        <position position="234"/>
    </location>
    <ligand>
        <name>Zn(2+)</name>
        <dbReference type="ChEBI" id="CHEBI:29105"/>
        <label>2</label>
        <note>catalytic</note>
    </ligand>
</feature>
<name>A0A8B7ZID7_ACAPL</name>
<evidence type="ECO:0000256" key="1">
    <source>
        <dbReference type="ARBA" id="ARBA00010370"/>
    </source>
</evidence>
<feature type="binding site" description="in inhibited form" evidence="14">
    <location>
        <position position="87"/>
    </location>
    <ligand>
        <name>Zn(2+)</name>
        <dbReference type="ChEBI" id="CHEBI:29105"/>
        <label>2</label>
        <note>catalytic</note>
    </ligand>
</feature>
<evidence type="ECO:0000256" key="8">
    <source>
        <dbReference type="ARBA" id="ARBA00022837"/>
    </source>
</evidence>
<feature type="binding site" evidence="14">
    <location>
        <position position="294"/>
    </location>
    <ligand>
        <name>Ca(2+)</name>
        <dbReference type="ChEBI" id="CHEBI:29108"/>
        <label>4</label>
    </ligand>
</feature>
<evidence type="ECO:0000256" key="15">
    <source>
        <dbReference type="PIRSR" id="PIRSR621190-4"/>
    </source>
</evidence>
<feature type="binding site" evidence="14">
    <location>
        <position position="199"/>
    </location>
    <ligand>
        <name>Ca(2+)</name>
        <dbReference type="ChEBI" id="CHEBI:29108"/>
        <label>2</label>
    </ligand>
</feature>
<evidence type="ECO:0000256" key="17">
    <source>
        <dbReference type="PROSITE-ProRule" id="PRU01011"/>
    </source>
</evidence>
<dbReference type="SMART" id="SM00120">
    <property type="entry name" value="HX"/>
    <property type="match status" value="4"/>
</dbReference>
<evidence type="ECO:0000256" key="13">
    <source>
        <dbReference type="PIRSR" id="PIRSR001191-2"/>
    </source>
</evidence>
<keyword evidence="2" id="KW-0645">Protease</keyword>
<feature type="binding site" evidence="14">
    <location>
        <position position="191"/>
    </location>
    <ligand>
        <name>Zn(2+)</name>
        <dbReference type="ChEBI" id="CHEBI:29105"/>
        <label>1</label>
    </ligand>
</feature>
<proteinExistence type="inferred from homology"/>
<evidence type="ECO:0000256" key="10">
    <source>
        <dbReference type="ARBA" id="ARBA00023145"/>
    </source>
</evidence>
<dbReference type="SMART" id="SM00235">
    <property type="entry name" value="ZnMc"/>
    <property type="match status" value="1"/>
</dbReference>
<keyword evidence="3 13" id="KW-0479">Metal-binding</keyword>
<dbReference type="InterPro" id="IPR002477">
    <property type="entry name" value="Peptidoglycan-bd-like"/>
</dbReference>
<feature type="binding site" evidence="14">
    <location>
        <position position="206"/>
    </location>
    <ligand>
        <name>Ca(2+)</name>
        <dbReference type="ChEBI" id="CHEBI:29108"/>
        <label>1</label>
    </ligand>
</feature>
<dbReference type="Gene3D" id="3.40.390.10">
    <property type="entry name" value="Collagenase (Catalytic Domain)"/>
    <property type="match status" value="1"/>
</dbReference>
<evidence type="ECO:0000256" key="16">
    <source>
        <dbReference type="PIRSR" id="PIRSR621190-5"/>
    </source>
</evidence>
<dbReference type="GO" id="GO:0008270">
    <property type="term" value="F:zinc ion binding"/>
    <property type="evidence" value="ECO:0007669"/>
    <property type="project" value="InterPro"/>
</dbReference>
<dbReference type="InterPro" id="IPR018487">
    <property type="entry name" value="Hemopexin-like_repeat"/>
</dbReference>
<dbReference type="RefSeq" id="XP_022104777.1">
    <property type="nucleotide sequence ID" value="XM_022249085.1"/>
</dbReference>
<sequence length="525" mass="57651">MTGVTLLLTALLVGAVTIVYSRPIENAQDAMTYLNFYGYMNQQPSDGSVPDEEEMKQAILKFQYMANLTQTGEMNAETYAKMNMPRCGMPDNVGHALDTRRKKRYSLGSKWSRTDLTYRIDNTTPDIPSRTDVDATMARAFKVWSDVTPLTFTRVFGNTPADIIIFFAPSNVDHGDGPQGAFDGPNGVLAHAFFPEIGDAHFDEAETWTIGSFQGINLFQVAAHEFGHSLGLGHSNVQGALMEAFYAGYVPNFQLHPDDIAGIQAHYGAGSGRPEVTMAPNPPAPDIPCTGRVDAVTTTQDRSTYIFEGSNVWKFESGASRISSGFPKTIASTFAGLPNDIDTAVYYPANGRTYFFKGNQYWRFNNEVMDANYPRPIRGNWGTLPNDLDAAFIWSGNNNLYFVKGNQYYRFNGGVDQGYPRSLSVWNIPGNDVAAAVQWINRRTYFFNSNGGYFRYNDGNLQADSGYPRDVASAWQGCTNTLAAATPTAGSGVNGLVPSLLALLLPIASGAVLFKSFSFPIHLQF</sequence>
<dbReference type="Pfam" id="PF00045">
    <property type="entry name" value="Hemopexin"/>
    <property type="match status" value="3"/>
</dbReference>
<dbReference type="GO" id="GO:0031012">
    <property type="term" value="C:extracellular matrix"/>
    <property type="evidence" value="ECO:0007669"/>
    <property type="project" value="InterPro"/>
</dbReference>
<feature type="repeat" description="Hemopexin" evidence="17">
    <location>
        <begin position="290"/>
        <end position="337"/>
    </location>
</feature>
<evidence type="ECO:0000259" key="19">
    <source>
        <dbReference type="SMART" id="SM00235"/>
    </source>
</evidence>
<evidence type="ECO:0000313" key="20">
    <source>
        <dbReference type="Proteomes" id="UP000694845"/>
    </source>
</evidence>
<feature type="binding site" evidence="14">
    <location>
        <position position="342"/>
    </location>
    <ligand>
        <name>Ca(2+)</name>
        <dbReference type="ChEBI" id="CHEBI:29108"/>
        <label>4</label>
    </ligand>
</feature>
<dbReference type="AlphaFoldDB" id="A0A8B7ZID7"/>
<dbReference type="FunFam" id="3.40.390.10:FF:000068">
    <property type="entry name" value="Predicted protein"/>
    <property type="match status" value="1"/>
</dbReference>
<reference evidence="21" key="1">
    <citation type="submission" date="2025-08" db="UniProtKB">
        <authorList>
            <consortium name="RefSeq"/>
        </authorList>
    </citation>
    <scope>IDENTIFICATION</scope>
</reference>
<feature type="binding site" evidence="14">
    <location>
        <position position="344"/>
    </location>
    <ligand>
        <name>Ca(2+)</name>
        <dbReference type="ChEBI" id="CHEBI:29108"/>
        <label>5</label>
    </ligand>
</feature>
<feature type="binding site" evidence="14">
    <location>
        <position position="174"/>
    </location>
    <ligand>
        <name>Zn(2+)</name>
        <dbReference type="ChEBI" id="CHEBI:29105"/>
        <label>1</label>
    </ligand>
</feature>
<dbReference type="PRINTS" id="PR00138">
    <property type="entry name" value="MATRIXIN"/>
</dbReference>
<feature type="binding site" evidence="14">
    <location>
        <position position="162"/>
    </location>
    <ligand>
        <name>Ca(2+)</name>
        <dbReference type="ChEBI" id="CHEBI:29108"/>
        <label>2</label>
    </ligand>
</feature>
<dbReference type="CDD" id="cd04278">
    <property type="entry name" value="ZnMc_MMP"/>
    <property type="match status" value="1"/>
</dbReference>
<comment type="cofactor">
    <cofactor evidence="14">
        <name>Ca(2+)</name>
        <dbReference type="ChEBI" id="CHEBI:29108"/>
    </cofactor>
    <text evidence="14">Can bind about 5 Ca(2+) ions per subunit.</text>
</comment>
<feature type="domain" description="Peptidase metallopeptidase" evidence="19">
    <location>
        <begin position="107"/>
        <end position="269"/>
    </location>
</feature>